<gene>
    <name evidence="2" type="ORF">GV791_09325</name>
</gene>
<keyword evidence="1" id="KW-0732">Signal</keyword>
<evidence type="ECO:0000313" key="2">
    <source>
        <dbReference type="EMBL" id="NEW32761.1"/>
    </source>
</evidence>
<evidence type="ECO:0008006" key="4">
    <source>
        <dbReference type="Google" id="ProtNLM"/>
    </source>
</evidence>
<reference evidence="2 3" key="1">
    <citation type="submission" date="2020-01" db="EMBL/GenBank/DDBJ databases">
        <title>Genetics and antimicrobial susceptibilities of Nocardia species isolated from the soil; a comparison with species isolated from humans.</title>
        <authorList>
            <person name="Carrasco G."/>
            <person name="Monzon S."/>
            <person name="Sansegundo M."/>
            <person name="Garcia E."/>
            <person name="Garrido N."/>
            <person name="Medina M.J."/>
            <person name="Villalon P."/>
            <person name="Ramirez-Arocha A.C."/>
            <person name="Jimenez P."/>
            <person name="Cuesta I."/>
            <person name="Valdezate S."/>
        </authorList>
    </citation>
    <scope>NUCLEOTIDE SEQUENCE [LARGE SCALE GENOMIC DNA]</scope>
    <source>
        <strain evidence="2 3">CNM20110626</strain>
    </source>
</reference>
<feature type="chain" id="PRO_5039041668" description="Secreted protein" evidence="1">
    <location>
        <begin position="30"/>
        <end position="137"/>
    </location>
</feature>
<protein>
    <recommendedName>
        <fullName evidence="4">Secreted protein</fullName>
    </recommendedName>
</protein>
<dbReference type="EMBL" id="JAAGVB010000011">
    <property type="protein sequence ID" value="NEW32761.1"/>
    <property type="molecule type" value="Genomic_DNA"/>
</dbReference>
<evidence type="ECO:0000313" key="3">
    <source>
        <dbReference type="Proteomes" id="UP000471166"/>
    </source>
</evidence>
<accession>A0A6P1CJI3</accession>
<dbReference type="RefSeq" id="WP_014351181.1">
    <property type="nucleotide sequence ID" value="NZ_AP026975.1"/>
</dbReference>
<organism evidence="2 3">
    <name type="scientific">Nocardia cyriacigeorgica</name>
    <dbReference type="NCBI Taxonomy" id="135487"/>
    <lineage>
        <taxon>Bacteria</taxon>
        <taxon>Bacillati</taxon>
        <taxon>Actinomycetota</taxon>
        <taxon>Actinomycetes</taxon>
        <taxon>Mycobacteriales</taxon>
        <taxon>Nocardiaceae</taxon>
        <taxon>Nocardia</taxon>
    </lineage>
</organism>
<proteinExistence type="predicted"/>
<dbReference type="AlphaFoldDB" id="A0A6P1CJI3"/>
<name>A0A6P1CJI3_9NOCA</name>
<sequence length="137" mass="14129">MNTKMLSTLATAVAIAAAPMLITSAPAGATATGFDAVGGREKVKITVHADGGGDTGCALYLRDGGIQHPRFDVPANSSRSYVYPVKETGQVWIQVYCDRRVDGKNVEILPANPLLDAVDAALAGAGSSALVTDPAMR</sequence>
<evidence type="ECO:0000256" key="1">
    <source>
        <dbReference type="SAM" id="SignalP"/>
    </source>
</evidence>
<dbReference type="Proteomes" id="UP000471166">
    <property type="component" value="Unassembled WGS sequence"/>
</dbReference>
<feature type="signal peptide" evidence="1">
    <location>
        <begin position="1"/>
        <end position="29"/>
    </location>
</feature>
<comment type="caution">
    <text evidence="2">The sequence shown here is derived from an EMBL/GenBank/DDBJ whole genome shotgun (WGS) entry which is preliminary data.</text>
</comment>